<proteinExistence type="predicted"/>
<dbReference type="AlphaFoldDB" id="M2RKK0"/>
<reference evidence="2 3" key="1">
    <citation type="journal article" date="2012" name="Proc. Natl. Acad. Sci. U.S.A.">
        <title>Comparative genomics of Ceriporiopsis subvermispora and Phanerochaete chrysosporium provide insight into selective ligninolysis.</title>
        <authorList>
            <person name="Fernandez-Fueyo E."/>
            <person name="Ruiz-Duenas F.J."/>
            <person name="Ferreira P."/>
            <person name="Floudas D."/>
            <person name="Hibbett D.S."/>
            <person name="Canessa P."/>
            <person name="Larrondo L.F."/>
            <person name="James T.Y."/>
            <person name="Seelenfreund D."/>
            <person name="Lobos S."/>
            <person name="Polanco R."/>
            <person name="Tello M."/>
            <person name="Honda Y."/>
            <person name="Watanabe T."/>
            <person name="Watanabe T."/>
            <person name="Ryu J.S."/>
            <person name="Kubicek C.P."/>
            <person name="Schmoll M."/>
            <person name="Gaskell J."/>
            <person name="Hammel K.E."/>
            <person name="St John F.J."/>
            <person name="Vanden Wymelenberg A."/>
            <person name="Sabat G."/>
            <person name="Splinter BonDurant S."/>
            <person name="Syed K."/>
            <person name="Yadav J.S."/>
            <person name="Doddapaneni H."/>
            <person name="Subramanian V."/>
            <person name="Lavin J.L."/>
            <person name="Oguiza J.A."/>
            <person name="Perez G."/>
            <person name="Pisabarro A.G."/>
            <person name="Ramirez L."/>
            <person name="Santoyo F."/>
            <person name="Master E."/>
            <person name="Coutinho P.M."/>
            <person name="Henrissat B."/>
            <person name="Lombard V."/>
            <person name="Magnuson J.K."/>
            <person name="Kuees U."/>
            <person name="Hori C."/>
            <person name="Igarashi K."/>
            <person name="Samejima M."/>
            <person name="Held B.W."/>
            <person name="Barry K.W."/>
            <person name="LaButti K.M."/>
            <person name="Lapidus A."/>
            <person name="Lindquist E.A."/>
            <person name="Lucas S.M."/>
            <person name="Riley R."/>
            <person name="Salamov A.A."/>
            <person name="Hoffmeister D."/>
            <person name="Schwenk D."/>
            <person name="Hadar Y."/>
            <person name="Yarden O."/>
            <person name="de Vries R.P."/>
            <person name="Wiebenga A."/>
            <person name="Stenlid J."/>
            <person name="Eastwood D."/>
            <person name="Grigoriev I.V."/>
            <person name="Berka R.M."/>
            <person name="Blanchette R.A."/>
            <person name="Kersten P."/>
            <person name="Martinez A.T."/>
            <person name="Vicuna R."/>
            <person name="Cullen D."/>
        </authorList>
    </citation>
    <scope>NUCLEOTIDE SEQUENCE [LARGE SCALE GENOMIC DNA]</scope>
    <source>
        <strain evidence="2 3">B</strain>
    </source>
</reference>
<feature type="compositionally biased region" description="Acidic residues" evidence="1">
    <location>
        <begin position="205"/>
        <end position="214"/>
    </location>
</feature>
<dbReference type="EMBL" id="KB445794">
    <property type="protein sequence ID" value="EMD39351.1"/>
    <property type="molecule type" value="Genomic_DNA"/>
</dbReference>
<dbReference type="Proteomes" id="UP000016930">
    <property type="component" value="Unassembled WGS sequence"/>
</dbReference>
<feature type="region of interest" description="Disordered" evidence="1">
    <location>
        <begin position="189"/>
        <end position="214"/>
    </location>
</feature>
<sequence length="214" mass="24082">MRSELLGNVLESFWWLHACGVAHHFELPLERLVLVSSMSFSCDISTDPITDTNDYPIRLPRSDTYYFHQLALMESGEMPSPFGYWSLDAGSSPGPWPEISIAGVELRCWYGHSFVPSGVTHGAYPLRQEVRYSYLSPMQAQLVGYFWDCLQAAGPQLSFSQPHMTEIHAELDRDDDKRSKLYATYVDGVDEEGYGDPDSTSSECEFADEDAGTK</sequence>
<accession>M2RKK0</accession>
<dbReference type="HOGENOM" id="CLU_1288759_0_0_1"/>
<gene>
    <name evidence="2" type="ORF">CERSUDRAFT_122740</name>
</gene>
<evidence type="ECO:0000256" key="1">
    <source>
        <dbReference type="SAM" id="MobiDB-lite"/>
    </source>
</evidence>
<organism evidence="2 3">
    <name type="scientific">Ceriporiopsis subvermispora (strain B)</name>
    <name type="common">White-rot fungus</name>
    <name type="synonym">Gelatoporia subvermispora</name>
    <dbReference type="NCBI Taxonomy" id="914234"/>
    <lineage>
        <taxon>Eukaryota</taxon>
        <taxon>Fungi</taxon>
        <taxon>Dikarya</taxon>
        <taxon>Basidiomycota</taxon>
        <taxon>Agaricomycotina</taxon>
        <taxon>Agaricomycetes</taxon>
        <taxon>Polyporales</taxon>
        <taxon>Gelatoporiaceae</taxon>
        <taxon>Gelatoporia</taxon>
    </lineage>
</organism>
<dbReference type="OrthoDB" id="2751284at2759"/>
<keyword evidence="3" id="KW-1185">Reference proteome</keyword>
<protein>
    <submittedName>
        <fullName evidence="2">Uncharacterized protein</fullName>
    </submittedName>
</protein>
<evidence type="ECO:0000313" key="2">
    <source>
        <dbReference type="EMBL" id="EMD39351.1"/>
    </source>
</evidence>
<name>M2RKK0_CERS8</name>
<evidence type="ECO:0000313" key="3">
    <source>
        <dbReference type="Proteomes" id="UP000016930"/>
    </source>
</evidence>